<sequence length="205" mass="22227">MPNDIPVRPVLVDHDPAWRARGRALTGELRAALGAAALHVEHIGSTSIPGMAAKPVFDLQVSVADLEEAERAFDGPLAALGFLRSPYRHDHVPAGLDDDPERWVKRLWTRRGHPDGEVNLHVRLLGSPNERLALLFRDWFAAHPEAVPAYARFKSVLADAVPDVGTYADVKDPVVDLVIAVAEPWAAATGWCPHPGGVTARECAV</sequence>
<dbReference type="OrthoDB" id="9799092at2"/>
<accession>A0A1H7G9N1</accession>
<evidence type="ECO:0000313" key="2">
    <source>
        <dbReference type="Proteomes" id="UP000198953"/>
    </source>
</evidence>
<protein>
    <submittedName>
        <fullName evidence="1">GrpB domain, predicted nucleotidyltransferase, UPF0157 family</fullName>
    </submittedName>
</protein>
<dbReference type="InterPro" id="IPR007344">
    <property type="entry name" value="GrpB/CoaE"/>
</dbReference>
<keyword evidence="1" id="KW-0808">Transferase</keyword>
<dbReference type="PANTHER" id="PTHR34822:SF1">
    <property type="entry name" value="GRPB FAMILY PROTEIN"/>
    <property type="match status" value="1"/>
</dbReference>
<dbReference type="Pfam" id="PF04229">
    <property type="entry name" value="GrpB"/>
    <property type="match status" value="1"/>
</dbReference>
<dbReference type="AlphaFoldDB" id="A0A1H7G9N1"/>
<dbReference type="Gene3D" id="3.30.460.10">
    <property type="entry name" value="Beta Polymerase, domain 2"/>
    <property type="match status" value="1"/>
</dbReference>
<name>A0A1H7G9N1_9ACTN</name>
<dbReference type="STRING" id="46177.SAMN05660976_00328"/>
<dbReference type="SUPFAM" id="SSF81301">
    <property type="entry name" value="Nucleotidyltransferase"/>
    <property type="match status" value="1"/>
</dbReference>
<reference evidence="1 2" key="1">
    <citation type="submission" date="2016-10" db="EMBL/GenBank/DDBJ databases">
        <authorList>
            <person name="de Groot N.N."/>
        </authorList>
    </citation>
    <scope>NUCLEOTIDE SEQUENCE [LARGE SCALE GENOMIC DNA]</scope>
    <source>
        <strain evidence="1 2">DSM 43357</strain>
    </source>
</reference>
<dbReference type="PANTHER" id="PTHR34822">
    <property type="entry name" value="GRPB DOMAIN PROTEIN (AFU_ORTHOLOGUE AFUA_1G01530)"/>
    <property type="match status" value="1"/>
</dbReference>
<organism evidence="1 2">
    <name type="scientific">Nonomuraea pusilla</name>
    <dbReference type="NCBI Taxonomy" id="46177"/>
    <lineage>
        <taxon>Bacteria</taxon>
        <taxon>Bacillati</taxon>
        <taxon>Actinomycetota</taxon>
        <taxon>Actinomycetes</taxon>
        <taxon>Streptosporangiales</taxon>
        <taxon>Streptosporangiaceae</taxon>
        <taxon>Nonomuraea</taxon>
    </lineage>
</organism>
<dbReference type="RefSeq" id="WP_091097736.1">
    <property type="nucleotide sequence ID" value="NZ_FOBF01000001.1"/>
</dbReference>
<dbReference type="EMBL" id="FOBF01000001">
    <property type="protein sequence ID" value="SEK34849.1"/>
    <property type="molecule type" value="Genomic_DNA"/>
</dbReference>
<dbReference type="Proteomes" id="UP000198953">
    <property type="component" value="Unassembled WGS sequence"/>
</dbReference>
<dbReference type="GO" id="GO:0016740">
    <property type="term" value="F:transferase activity"/>
    <property type="evidence" value="ECO:0007669"/>
    <property type="project" value="UniProtKB-KW"/>
</dbReference>
<evidence type="ECO:0000313" key="1">
    <source>
        <dbReference type="EMBL" id="SEK34849.1"/>
    </source>
</evidence>
<gene>
    <name evidence="1" type="ORF">SAMN05660976_00328</name>
</gene>
<dbReference type="InterPro" id="IPR043519">
    <property type="entry name" value="NT_sf"/>
</dbReference>
<keyword evidence="2" id="KW-1185">Reference proteome</keyword>
<proteinExistence type="predicted"/>